<keyword evidence="1" id="KW-0472">Membrane</keyword>
<name>A0A2I0KN31_PUNGR</name>
<gene>
    <name evidence="2" type="ORF">CRG98_009896</name>
</gene>
<dbReference type="AlphaFoldDB" id="A0A2I0KN31"/>
<dbReference type="STRING" id="22663.A0A2I0KN31"/>
<reference evidence="2 3" key="1">
    <citation type="submission" date="2017-11" db="EMBL/GenBank/DDBJ databases">
        <title>De-novo sequencing of pomegranate (Punica granatum L.) genome.</title>
        <authorList>
            <person name="Akparov Z."/>
            <person name="Amiraslanov A."/>
            <person name="Hajiyeva S."/>
            <person name="Abbasov M."/>
            <person name="Kaur K."/>
            <person name="Hamwieh A."/>
            <person name="Solovyev V."/>
            <person name="Salamov A."/>
            <person name="Braich B."/>
            <person name="Kosarev P."/>
            <person name="Mahmoud A."/>
            <person name="Hajiyev E."/>
            <person name="Babayeva S."/>
            <person name="Izzatullayeva V."/>
            <person name="Mammadov A."/>
            <person name="Mammadov A."/>
            <person name="Sharifova S."/>
            <person name="Ojaghi J."/>
            <person name="Eynullazada K."/>
            <person name="Bayramov B."/>
            <person name="Abdulazimova A."/>
            <person name="Shahmuradov I."/>
        </authorList>
    </citation>
    <scope>NUCLEOTIDE SEQUENCE [LARGE SCALE GENOMIC DNA]</scope>
    <source>
        <strain evidence="3">cv. AG2017</strain>
        <tissue evidence="2">Leaf</tissue>
    </source>
</reference>
<sequence length="78" mass="8531">MGGEGQITQQAAGNNNVMKMVKSPSSKALVVRINLVFLACFLVVYATLILRPSSSVSYHENSAALVRCSLRECHHKVR</sequence>
<keyword evidence="1" id="KW-0812">Transmembrane</keyword>
<organism evidence="2 3">
    <name type="scientific">Punica granatum</name>
    <name type="common">Pomegranate</name>
    <dbReference type="NCBI Taxonomy" id="22663"/>
    <lineage>
        <taxon>Eukaryota</taxon>
        <taxon>Viridiplantae</taxon>
        <taxon>Streptophyta</taxon>
        <taxon>Embryophyta</taxon>
        <taxon>Tracheophyta</taxon>
        <taxon>Spermatophyta</taxon>
        <taxon>Magnoliopsida</taxon>
        <taxon>eudicotyledons</taxon>
        <taxon>Gunneridae</taxon>
        <taxon>Pentapetalae</taxon>
        <taxon>rosids</taxon>
        <taxon>malvids</taxon>
        <taxon>Myrtales</taxon>
        <taxon>Lythraceae</taxon>
        <taxon>Punica</taxon>
    </lineage>
</organism>
<dbReference type="Proteomes" id="UP000233551">
    <property type="component" value="Unassembled WGS sequence"/>
</dbReference>
<proteinExistence type="predicted"/>
<keyword evidence="1" id="KW-1133">Transmembrane helix</keyword>
<evidence type="ECO:0008006" key="4">
    <source>
        <dbReference type="Google" id="ProtNLM"/>
    </source>
</evidence>
<evidence type="ECO:0000313" key="2">
    <source>
        <dbReference type="EMBL" id="PKI69740.1"/>
    </source>
</evidence>
<comment type="caution">
    <text evidence="2">The sequence shown here is derived from an EMBL/GenBank/DDBJ whole genome shotgun (WGS) entry which is preliminary data.</text>
</comment>
<protein>
    <recommendedName>
        <fullName evidence="4">Hexosyltransferase</fullName>
    </recommendedName>
</protein>
<feature type="transmembrane region" description="Helical" evidence="1">
    <location>
        <begin position="29"/>
        <end position="50"/>
    </location>
</feature>
<evidence type="ECO:0000256" key="1">
    <source>
        <dbReference type="SAM" id="Phobius"/>
    </source>
</evidence>
<keyword evidence="3" id="KW-1185">Reference proteome</keyword>
<accession>A0A2I0KN31</accession>
<dbReference type="EMBL" id="PGOL01000483">
    <property type="protein sequence ID" value="PKI69740.1"/>
    <property type="molecule type" value="Genomic_DNA"/>
</dbReference>
<evidence type="ECO:0000313" key="3">
    <source>
        <dbReference type="Proteomes" id="UP000233551"/>
    </source>
</evidence>